<name>A0ABW7EIM0_9BURK</name>
<proteinExistence type="predicted"/>
<dbReference type="RefSeq" id="WP_394469391.1">
    <property type="nucleotide sequence ID" value="NZ_JBIGHY010000002.1"/>
</dbReference>
<dbReference type="SUPFAM" id="SSF53850">
    <property type="entry name" value="Periplasmic binding protein-like II"/>
    <property type="match status" value="1"/>
</dbReference>
<keyword evidence="2" id="KW-1185">Reference proteome</keyword>
<protein>
    <submittedName>
        <fullName evidence="1">Uncharacterized protein</fullName>
    </submittedName>
</protein>
<reference evidence="1 2" key="1">
    <citation type="submission" date="2024-09" db="EMBL/GenBank/DDBJ databases">
        <title>Novel species of the genus Pelomonas and Roseateles isolated from streams.</title>
        <authorList>
            <person name="Lu H."/>
        </authorList>
    </citation>
    <scope>NUCLEOTIDE SEQUENCE [LARGE SCALE GENOMIC DNA]</scope>
    <source>
        <strain evidence="1 2">DC23W</strain>
    </source>
</reference>
<evidence type="ECO:0000313" key="1">
    <source>
        <dbReference type="EMBL" id="MFG6413301.1"/>
    </source>
</evidence>
<dbReference type="EMBL" id="JBIGHY010000002">
    <property type="protein sequence ID" value="MFG6413301.1"/>
    <property type="molecule type" value="Genomic_DNA"/>
</dbReference>
<accession>A0ABW7EIM0</accession>
<organism evidence="1 2">
    <name type="scientific">Pelomonas dachongensis</name>
    <dbReference type="NCBI Taxonomy" id="3299029"/>
    <lineage>
        <taxon>Bacteria</taxon>
        <taxon>Pseudomonadati</taxon>
        <taxon>Pseudomonadota</taxon>
        <taxon>Betaproteobacteria</taxon>
        <taxon>Burkholderiales</taxon>
        <taxon>Sphaerotilaceae</taxon>
        <taxon>Roseateles</taxon>
    </lineage>
</organism>
<evidence type="ECO:0000313" key="2">
    <source>
        <dbReference type="Proteomes" id="UP001606300"/>
    </source>
</evidence>
<gene>
    <name evidence="1" type="ORF">ACG02S_05255</name>
</gene>
<sequence length="149" mass="16115">MSEAHRWSRRAAIAAMACVVRPSPAQQTAPLVPMAISEAVDANFVGPLLEAVAQASVLRWAPQSVPFARLLHLVERGEAIGFGISPSAGRAAQLQFSVPVFRGAVWAVSLRDKHVVARRPKDLAGWQVCMSRRADYGPLFPESMASDIQ</sequence>
<comment type="caution">
    <text evidence="1">The sequence shown here is derived from an EMBL/GenBank/DDBJ whole genome shotgun (WGS) entry which is preliminary data.</text>
</comment>
<dbReference type="Proteomes" id="UP001606300">
    <property type="component" value="Unassembled WGS sequence"/>
</dbReference>